<dbReference type="Gene3D" id="2.40.50.140">
    <property type="entry name" value="Nucleic acid-binding proteins"/>
    <property type="match status" value="3"/>
</dbReference>
<dbReference type="HOGENOM" id="CLU_540808_0_0_1"/>
<dbReference type="GeneID" id="63692611"/>
<evidence type="ECO:0000259" key="1">
    <source>
        <dbReference type="Pfam" id="PF08646"/>
    </source>
</evidence>
<dbReference type="InterPro" id="IPR012340">
    <property type="entry name" value="NA-bd_OB-fold"/>
</dbReference>
<accession>M5G4C3</accession>
<evidence type="ECO:0000313" key="2">
    <source>
        <dbReference type="EMBL" id="EJU05111.1"/>
    </source>
</evidence>
<dbReference type="InterPro" id="IPR013955">
    <property type="entry name" value="Rep_factor-A_C"/>
</dbReference>
<dbReference type="Proteomes" id="UP000030653">
    <property type="component" value="Unassembled WGS sequence"/>
</dbReference>
<reference evidence="2 3" key="1">
    <citation type="journal article" date="2012" name="Science">
        <title>The Paleozoic origin of enzymatic lignin decomposition reconstructed from 31 fungal genomes.</title>
        <authorList>
            <person name="Floudas D."/>
            <person name="Binder M."/>
            <person name="Riley R."/>
            <person name="Barry K."/>
            <person name="Blanchette R.A."/>
            <person name="Henrissat B."/>
            <person name="Martinez A.T."/>
            <person name="Otillar R."/>
            <person name="Spatafora J.W."/>
            <person name="Yadav J.S."/>
            <person name="Aerts A."/>
            <person name="Benoit I."/>
            <person name="Boyd A."/>
            <person name="Carlson A."/>
            <person name="Copeland A."/>
            <person name="Coutinho P.M."/>
            <person name="de Vries R.P."/>
            <person name="Ferreira P."/>
            <person name="Findley K."/>
            <person name="Foster B."/>
            <person name="Gaskell J."/>
            <person name="Glotzer D."/>
            <person name="Gorecki P."/>
            <person name="Heitman J."/>
            <person name="Hesse C."/>
            <person name="Hori C."/>
            <person name="Igarashi K."/>
            <person name="Jurgens J.A."/>
            <person name="Kallen N."/>
            <person name="Kersten P."/>
            <person name="Kohler A."/>
            <person name="Kuees U."/>
            <person name="Kumar T.K.A."/>
            <person name="Kuo A."/>
            <person name="LaButti K."/>
            <person name="Larrondo L.F."/>
            <person name="Lindquist E."/>
            <person name="Ling A."/>
            <person name="Lombard V."/>
            <person name="Lucas S."/>
            <person name="Lundell T."/>
            <person name="Martin R."/>
            <person name="McLaughlin D.J."/>
            <person name="Morgenstern I."/>
            <person name="Morin E."/>
            <person name="Murat C."/>
            <person name="Nagy L.G."/>
            <person name="Nolan M."/>
            <person name="Ohm R.A."/>
            <person name="Patyshakuliyeva A."/>
            <person name="Rokas A."/>
            <person name="Ruiz-Duenas F.J."/>
            <person name="Sabat G."/>
            <person name="Salamov A."/>
            <person name="Samejima M."/>
            <person name="Schmutz J."/>
            <person name="Slot J.C."/>
            <person name="St John F."/>
            <person name="Stenlid J."/>
            <person name="Sun H."/>
            <person name="Sun S."/>
            <person name="Syed K."/>
            <person name="Tsang A."/>
            <person name="Wiebenga A."/>
            <person name="Young D."/>
            <person name="Pisabarro A."/>
            <person name="Eastwood D.C."/>
            <person name="Martin F."/>
            <person name="Cullen D."/>
            <person name="Grigoriev I.V."/>
            <person name="Hibbett D.S."/>
        </authorList>
    </citation>
    <scope>NUCLEOTIDE SEQUENCE [LARGE SCALE GENOMIC DNA]</scope>
    <source>
        <strain evidence="2 3">DJM-731 SS1</strain>
    </source>
</reference>
<dbReference type="OrthoDB" id="1751331at2759"/>
<feature type="domain" description="Replication factor A C-terminal" evidence="1">
    <location>
        <begin position="368"/>
        <end position="492"/>
    </location>
</feature>
<proteinExistence type="predicted"/>
<dbReference type="STRING" id="1858805.M5G4C3"/>
<dbReference type="AlphaFoldDB" id="M5G4C3"/>
<evidence type="ECO:0000313" key="3">
    <source>
        <dbReference type="Proteomes" id="UP000030653"/>
    </source>
</evidence>
<dbReference type="EMBL" id="JH795857">
    <property type="protein sequence ID" value="EJU05111.1"/>
    <property type="molecule type" value="Genomic_DNA"/>
</dbReference>
<gene>
    <name evidence="2" type="ORF">DACRYDRAFT_98791</name>
</gene>
<organism evidence="2 3">
    <name type="scientific">Dacryopinax primogenitus (strain DJM 731)</name>
    <name type="common">Brown rot fungus</name>
    <dbReference type="NCBI Taxonomy" id="1858805"/>
    <lineage>
        <taxon>Eukaryota</taxon>
        <taxon>Fungi</taxon>
        <taxon>Dikarya</taxon>
        <taxon>Basidiomycota</taxon>
        <taxon>Agaricomycotina</taxon>
        <taxon>Dacrymycetes</taxon>
        <taxon>Dacrymycetales</taxon>
        <taxon>Dacrymycetaceae</taxon>
        <taxon>Dacryopinax</taxon>
    </lineage>
</organism>
<dbReference type="SUPFAM" id="SSF50249">
    <property type="entry name" value="Nucleic acid-binding proteins"/>
    <property type="match status" value="3"/>
</dbReference>
<dbReference type="RefSeq" id="XP_040632005.1">
    <property type="nucleotide sequence ID" value="XM_040777549.1"/>
</dbReference>
<dbReference type="Pfam" id="PF08646">
    <property type="entry name" value="Rep_fac-A_C"/>
    <property type="match status" value="1"/>
</dbReference>
<sequence length="504" mass="56159">MSSMVLTVGACKSMIQGLHDNWSGVMQILKISPLKAFTCGSQNNTCIVELSDGIHYIEATLDHNLNTLIRACNVTTLSLIRVERFTRLQHASGAFFYLVARLSGKDTVHAYNTQNGKGRVHNLTFHDSMGKIGAVAFNSATEVTNSLESGQVYSICNATVCIAKAAYNKTLSLFQLTISMNTEFELVQNFDLPIHYLDIVPFAKIADMGSDDICDIHAIVVTVGAGICCKPSHSELLAKEVTYFRKIHIVDQSSVMLCLCTWQELGEVFKNHEGEAVSINNLQWDYHDGPSLVTAGKCTHIHFNDDDPDHQALQLWYEENLETQWTLLLGHTTAAGAQLTNTAPPRDKLCIKEVLSCVGKKLDIDTFALVATCKILLLKDIGYYACMDKHCHKAAKCVAGTLHLWNCPHCNTRFTKPHSIYCLQLHLDNGTRECVVTTFDFIRCQLFGDWAVMLWNQQHSADPDEHTVFQAVLDQVAGKYSFTIQANTVCYTNLDGTHKKRTGW</sequence>
<name>M5G4C3_DACPD</name>
<protein>
    <recommendedName>
        <fullName evidence="1">Replication factor A C-terminal domain-containing protein</fullName>
    </recommendedName>
</protein>
<keyword evidence="3" id="KW-1185">Reference proteome</keyword>